<feature type="signal peptide" evidence="2">
    <location>
        <begin position="1"/>
        <end position="24"/>
    </location>
</feature>
<dbReference type="EMBL" id="GFDL01004834">
    <property type="protein sequence ID" value="JAV30211.1"/>
    <property type="molecule type" value="Transcribed_RNA"/>
</dbReference>
<organism evidence="3">
    <name type="scientific">Culex tarsalis</name>
    <name type="common">Encephalitis mosquito</name>
    <dbReference type="NCBI Taxonomy" id="7177"/>
    <lineage>
        <taxon>Eukaryota</taxon>
        <taxon>Metazoa</taxon>
        <taxon>Ecdysozoa</taxon>
        <taxon>Arthropoda</taxon>
        <taxon>Hexapoda</taxon>
        <taxon>Insecta</taxon>
        <taxon>Pterygota</taxon>
        <taxon>Neoptera</taxon>
        <taxon>Endopterygota</taxon>
        <taxon>Diptera</taxon>
        <taxon>Nematocera</taxon>
        <taxon>Culicoidea</taxon>
        <taxon>Culicidae</taxon>
        <taxon>Culicinae</taxon>
        <taxon>Culicini</taxon>
        <taxon>Culex</taxon>
        <taxon>Culex</taxon>
    </lineage>
</organism>
<dbReference type="AlphaFoldDB" id="A0A1Q3FRF9"/>
<evidence type="ECO:0000313" key="3">
    <source>
        <dbReference type="EMBL" id="JAV30211.1"/>
    </source>
</evidence>
<feature type="chain" id="PRO_5012433616" evidence="2">
    <location>
        <begin position="25"/>
        <end position="182"/>
    </location>
</feature>
<reference evidence="3" key="1">
    <citation type="submission" date="2017-01" db="EMBL/GenBank/DDBJ databases">
        <title>A deep insight into the sialotranscriptome of adult male and female Cluex tarsalis mosquitoes.</title>
        <authorList>
            <person name="Ribeiro J.M."/>
            <person name="Moreira F."/>
            <person name="Bernard K.A."/>
            <person name="Calvo E."/>
        </authorList>
    </citation>
    <scope>NUCLEOTIDE SEQUENCE</scope>
    <source>
        <strain evidence="3">Kern County</strain>
        <tissue evidence="3">Salivary glands</tissue>
    </source>
</reference>
<sequence length="182" mass="19749">MEHHGKGIFVVGLLVVLSIFEAKACNGGFELIIESIENCGGSDQVVTIDPKSTATLTEDCKVNSKSTVKTPGFKTADMTVTISKNGLPVVNEQIDLCASMEDSKNNKDAAEIMTMFGVPDHCPVEATEIKTDESQEYSLEKYKQHLFMAEGNIQVDCKVVHDNGESCFKVNMQVKKNGGLIG</sequence>
<evidence type="ECO:0000256" key="2">
    <source>
        <dbReference type="SAM" id="SignalP"/>
    </source>
</evidence>
<proteinExistence type="predicted"/>
<dbReference type="Gene3D" id="2.70.220.10">
    <property type="entry name" value="Ganglioside GM2 activator"/>
    <property type="match status" value="1"/>
</dbReference>
<evidence type="ECO:0000256" key="1">
    <source>
        <dbReference type="ARBA" id="ARBA00022729"/>
    </source>
</evidence>
<accession>A0A1Q3FRF9</accession>
<keyword evidence="1 2" id="KW-0732">Signal</keyword>
<protein>
    <submittedName>
        <fullName evidence="3">Putative conserved secreted protein</fullName>
    </submittedName>
</protein>
<name>A0A1Q3FRF9_CULTA</name>
<dbReference type="InterPro" id="IPR036846">
    <property type="entry name" value="GM2-AP_sf"/>
</dbReference>